<dbReference type="InterPro" id="IPR001915">
    <property type="entry name" value="Peptidase_M48"/>
</dbReference>
<dbReference type="CDD" id="cd07331">
    <property type="entry name" value="M48C_Oma1_like"/>
    <property type="match status" value="1"/>
</dbReference>
<accession>F7AEK6</accession>
<feature type="domain" description="Peptidase M48" evidence="13">
    <location>
        <begin position="113"/>
        <end position="309"/>
    </location>
</feature>
<keyword evidence="12" id="KW-0472">Membrane</keyword>
<dbReference type="GO" id="GO:0004222">
    <property type="term" value="F:metalloendopeptidase activity"/>
    <property type="evidence" value="ECO:0000318"/>
    <property type="project" value="GO_Central"/>
</dbReference>
<keyword evidence="12" id="KW-0812">Transmembrane</keyword>
<dbReference type="Gene3D" id="3.30.2010.10">
    <property type="entry name" value="Metalloproteases ('zincins'), catalytic domain"/>
    <property type="match status" value="1"/>
</dbReference>
<evidence type="ECO:0000256" key="2">
    <source>
        <dbReference type="ARBA" id="ARBA00022670"/>
    </source>
</evidence>
<dbReference type="GO" id="GO:0046872">
    <property type="term" value="F:metal ion binding"/>
    <property type="evidence" value="ECO:0007669"/>
    <property type="project" value="UniProtKB-KW"/>
</dbReference>
<evidence type="ECO:0000313" key="14">
    <source>
        <dbReference type="Ensembl" id="ENSCINP00000014405.3"/>
    </source>
</evidence>
<evidence type="ECO:0000256" key="7">
    <source>
        <dbReference type="ARBA" id="ARBA00038233"/>
    </source>
</evidence>
<dbReference type="InterPro" id="IPR051156">
    <property type="entry name" value="Mito/Outer_Membr_Metalloprot"/>
</dbReference>
<sequence length="421" mass="48728">MFLFKMKGIQALKYVSILSGRSFRKLHDKLPEAIQRQLSRHKIAFGTSAVILMYIVYYSIVHYDTCPITGRKRWISFTKDQILVLADMDRNQLMDEYASKIIDHKTPLYKQCKSIVDSLISHNQDIDIVKKVDWKLTVIDDPEMNNAFVLPNGEIFLFTGMVDVMSDWQELAIVLGHEMSHAILGHVQEQQSFAVFGELIVVPLLAFIWFLLDDFAAFVVYSIQQFMYPIIFELGFKLPYSRQLESEADEVGLMLASKACFDPRWSVYLWDKLALMEATDALVGKSEIDFEFSSTHPSHEKRAVTLEERIPEAMKMRLECNCPNLEKRSDPLVKAHEMRKFAVNIKAQVKIKEELEQLQKPKRNESESSVASKGEEEIKSLHKKLELLEDEYDKLLALHDQETKLLNIKDQKKSILNSLWS</sequence>
<dbReference type="AlphaFoldDB" id="F7AEK6"/>
<dbReference type="GO" id="GO:0034982">
    <property type="term" value="P:mitochondrial protein processing"/>
    <property type="evidence" value="ECO:0000318"/>
    <property type="project" value="GO_Central"/>
</dbReference>
<keyword evidence="5 10" id="KW-0862">Zinc</keyword>
<evidence type="ECO:0000256" key="8">
    <source>
        <dbReference type="ARBA" id="ARBA00040360"/>
    </source>
</evidence>
<reference evidence="14" key="2">
    <citation type="journal article" date="2008" name="Genome Biol.">
        <title>Improved genome assembly and evidence-based global gene model set for the chordate Ciona intestinalis: new insight into intron and operon populations.</title>
        <authorList>
            <person name="Satou Y."/>
            <person name="Mineta K."/>
            <person name="Ogasawara M."/>
            <person name="Sasakura Y."/>
            <person name="Shoguchi E."/>
            <person name="Ueno K."/>
            <person name="Yamada L."/>
            <person name="Matsumoto J."/>
            <person name="Wasserscheid J."/>
            <person name="Dewar K."/>
            <person name="Wiley G.B."/>
            <person name="Macmil S.L."/>
            <person name="Roe B.A."/>
            <person name="Zeller R.W."/>
            <person name="Hastings K.E."/>
            <person name="Lemaire P."/>
            <person name="Lindquist E."/>
            <person name="Endo T."/>
            <person name="Hotta K."/>
            <person name="Inaba K."/>
        </authorList>
    </citation>
    <scope>NUCLEOTIDE SEQUENCE [LARGE SCALE GENOMIC DNA]</scope>
    <source>
        <strain evidence="14">wild type</strain>
    </source>
</reference>
<evidence type="ECO:0000256" key="12">
    <source>
        <dbReference type="SAM" id="Phobius"/>
    </source>
</evidence>
<keyword evidence="15" id="KW-1185">Reference proteome</keyword>
<dbReference type="GeneTree" id="ENSGT00390000007027"/>
<comment type="cofactor">
    <cofactor evidence="10">
        <name>Zn(2+)</name>
        <dbReference type="ChEBI" id="CHEBI:29105"/>
    </cofactor>
    <text evidence="10">Binds 1 zinc ion per subunit.</text>
</comment>
<protein>
    <recommendedName>
        <fullName evidence="8">Metalloendopeptidase OMA1, mitochondrial</fullName>
    </recommendedName>
    <alternativeName>
        <fullName evidence="9">Overlapping with the m-AAA protease 1 homolog</fullName>
    </alternativeName>
</protein>
<proteinExistence type="inferred from homology"/>
<reference evidence="14" key="4">
    <citation type="submission" date="2025-09" db="UniProtKB">
        <authorList>
            <consortium name="Ensembl"/>
        </authorList>
    </citation>
    <scope>IDENTIFICATION</scope>
</reference>
<comment type="subunit">
    <text evidence="1">Homooligomer.</text>
</comment>
<dbReference type="HOGENOM" id="CLU_029002_6_0_1"/>
<dbReference type="Ensembl" id="ENSCINT00000014405.3">
    <property type="protein sequence ID" value="ENSCINP00000014405.3"/>
    <property type="gene ID" value="ENSCING00000007015.3"/>
</dbReference>
<keyword evidence="6 10" id="KW-0482">Metalloprotease</keyword>
<reference evidence="15" key="1">
    <citation type="journal article" date="2002" name="Science">
        <title>The draft genome of Ciona intestinalis: insights into chordate and vertebrate origins.</title>
        <authorList>
            <person name="Dehal P."/>
            <person name="Satou Y."/>
            <person name="Campbell R.K."/>
            <person name="Chapman J."/>
            <person name="Degnan B."/>
            <person name="De Tomaso A."/>
            <person name="Davidson B."/>
            <person name="Di Gregorio A."/>
            <person name="Gelpke M."/>
            <person name="Goodstein D.M."/>
            <person name="Harafuji N."/>
            <person name="Hastings K.E."/>
            <person name="Ho I."/>
            <person name="Hotta K."/>
            <person name="Huang W."/>
            <person name="Kawashima T."/>
            <person name="Lemaire P."/>
            <person name="Martinez D."/>
            <person name="Meinertzhagen I.A."/>
            <person name="Necula S."/>
            <person name="Nonaka M."/>
            <person name="Putnam N."/>
            <person name="Rash S."/>
            <person name="Saiga H."/>
            <person name="Satake M."/>
            <person name="Terry A."/>
            <person name="Yamada L."/>
            <person name="Wang H.G."/>
            <person name="Awazu S."/>
            <person name="Azumi K."/>
            <person name="Boore J."/>
            <person name="Branno M."/>
            <person name="Chin-Bow S."/>
            <person name="DeSantis R."/>
            <person name="Doyle S."/>
            <person name="Francino P."/>
            <person name="Keys D.N."/>
            <person name="Haga S."/>
            <person name="Hayashi H."/>
            <person name="Hino K."/>
            <person name="Imai K.S."/>
            <person name="Inaba K."/>
            <person name="Kano S."/>
            <person name="Kobayashi K."/>
            <person name="Kobayashi M."/>
            <person name="Lee B.I."/>
            <person name="Makabe K.W."/>
            <person name="Manohar C."/>
            <person name="Matassi G."/>
            <person name="Medina M."/>
            <person name="Mochizuki Y."/>
            <person name="Mount S."/>
            <person name="Morishita T."/>
            <person name="Miura S."/>
            <person name="Nakayama A."/>
            <person name="Nishizaka S."/>
            <person name="Nomoto H."/>
            <person name="Ohta F."/>
            <person name="Oishi K."/>
            <person name="Rigoutsos I."/>
            <person name="Sano M."/>
            <person name="Sasaki A."/>
            <person name="Sasakura Y."/>
            <person name="Shoguchi E."/>
            <person name="Shin-i T."/>
            <person name="Spagnuolo A."/>
            <person name="Stainier D."/>
            <person name="Suzuki M.M."/>
            <person name="Tassy O."/>
            <person name="Takatori N."/>
            <person name="Tokuoka M."/>
            <person name="Yagi K."/>
            <person name="Yoshizaki F."/>
            <person name="Wada S."/>
            <person name="Zhang C."/>
            <person name="Hyatt P.D."/>
            <person name="Larimer F."/>
            <person name="Detter C."/>
            <person name="Doggett N."/>
            <person name="Glavina T."/>
            <person name="Hawkins T."/>
            <person name="Richardson P."/>
            <person name="Lucas S."/>
            <person name="Kohara Y."/>
            <person name="Levine M."/>
            <person name="Satoh N."/>
            <person name="Rokhsar D.S."/>
        </authorList>
    </citation>
    <scope>NUCLEOTIDE SEQUENCE [LARGE SCALE GENOMIC DNA]</scope>
</reference>
<dbReference type="GO" id="GO:0005743">
    <property type="term" value="C:mitochondrial inner membrane"/>
    <property type="evidence" value="ECO:0000318"/>
    <property type="project" value="GO_Central"/>
</dbReference>
<evidence type="ECO:0000256" key="4">
    <source>
        <dbReference type="ARBA" id="ARBA00022801"/>
    </source>
</evidence>
<dbReference type="STRING" id="7719.ENSCINP00000014405"/>
<dbReference type="Proteomes" id="UP000008144">
    <property type="component" value="Chromosome 7"/>
</dbReference>
<keyword evidence="3" id="KW-0479">Metal-binding</keyword>
<evidence type="ECO:0000313" key="15">
    <source>
        <dbReference type="Proteomes" id="UP000008144"/>
    </source>
</evidence>
<evidence type="ECO:0000256" key="10">
    <source>
        <dbReference type="RuleBase" id="RU003983"/>
    </source>
</evidence>
<comment type="similarity">
    <text evidence="7 10">Belongs to the peptidase M48 family.</text>
</comment>
<keyword evidence="12" id="KW-1133">Transmembrane helix</keyword>
<dbReference type="InParanoid" id="F7AEK6"/>
<dbReference type="EMBL" id="EAAA01002412">
    <property type="status" value="NOT_ANNOTATED_CDS"/>
    <property type="molecule type" value="Genomic_DNA"/>
</dbReference>
<organism evidence="14 15">
    <name type="scientific">Ciona intestinalis</name>
    <name type="common">Transparent sea squirt</name>
    <name type="synonym">Ascidia intestinalis</name>
    <dbReference type="NCBI Taxonomy" id="7719"/>
    <lineage>
        <taxon>Eukaryota</taxon>
        <taxon>Metazoa</taxon>
        <taxon>Chordata</taxon>
        <taxon>Tunicata</taxon>
        <taxon>Ascidiacea</taxon>
        <taxon>Phlebobranchia</taxon>
        <taxon>Cionidae</taxon>
        <taxon>Ciona</taxon>
    </lineage>
</organism>
<evidence type="ECO:0000256" key="1">
    <source>
        <dbReference type="ARBA" id="ARBA00011182"/>
    </source>
</evidence>
<feature type="compositionally biased region" description="Basic and acidic residues" evidence="11">
    <location>
        <begin position="356"/>
        <end position="366"/>
    </location>
</feature>
<feature type="transmembrane region" description="Helical" evidence="12">
    <location>
        <begin position="43"/>
        <end position="63"/>
    </location>
</feature>
<evidence type="ECO:0000259" key="13">
    <source>
        <dbReference type="Pfam" id="PF01435"/>
    </source>
</evidence>
<dbReference type="PANTHER" id="PTHR22726:SF1">
    <property type="entry name" value="METALLOENDOPEPTIDASE OMA1, MITOCHONDRIAL"/>
    <property type="match status" value="1"/>
</dbReference>
<dbReference type="PANTHER" id="PTHR22726">
    <property type="entry name" value="METALLOENDOPEPTIDASE OMA1"/>
    <property type="match status" value="1"/>
</dbReference>
<feature type="region of interest" description="Disordered" evidence="11">
    <location>
        <begin position="356"/>
        <end position="377"/>
    </location>
</feature>
<dbReference type="GO" id="GO:0006515">
    <property type="term" value="P:protein quality control for misfolded or incompletely synthesized proteins"/>
    <property type="evidence" value="ECO:0000318"/>
    <property type="project" value="GO_Central"/>
</dbReference>
<evidence type="ECO:0000256" key="5">
    <source>
        <dbReference type="ARBA" id="ARBA00022833"/>
    </source>
</evidence>
<evidence type="ECO:0000256" key="9">
    <source>
        <dbReference type="ARBA" id="ARBA00042978"/>
    </source>
</evidence>
<dbReference type="OMA" id="TFILGHE"/>
<dbReference type="Pfam" id="PF01435">
    <property type="entry name" value="Peptidase_M48"/>
    <property type="match status" value="1"/>
</dbReference>
<reference evidence="14" key="3">
    <citation type="submission" date="2025-08" db="UniProtKB">
        <authorList>
            <consortium name="Ensembl"/>
        </authorList>
    </citation>
    <scope>IDENTIFICATION</scope>
</reference>
<keyword evidence="4 10" id="KW-0378">Hydrolase</keyword>
<keyword evidence="2 10" id="KW-0645">Protease</keyword>
<feature type="transmembrane region" description="Helical" evidence="12">
    <location>
        <begin position="193"/>
        <end position="212"/>
    </location>
</feature>
<name>F7AEK6_CIOIN</name>
<evidence type="ECO:0000256" key="6">
    <source>
        <dbReference type="ARBA" id="ARBA00023049"/>
    </source>
</evidence>
<evidence type="ECO:0000256" key="3">
    <source>
        <dbReference type="ARBA" id="ARBA00022723"/>
    </source>
</evidence>
<evidence type="ECO:0000256" key="11">
    <source>
        <dbReference type="SAM" id="MobiDB-lite"/>
    </source>
</evidence>